<reference evidence="1 2" key="1">
    <citation type="journal article" date="2017" name="Infect. Genet. Evol.">
        <title>The new phylogeny of the genus Mycobacterium: The old and the news.</title>
        <authorList>
            <person name="Tortoli E."/>
            <person name="Fedrizzi T."/>
            <person name="Meehan C.J."/>
            <person name="Trovato A."/>
            <person name="Grottola A."/>
            <person name="Giacobazzi E."/>
            <person name="Serpini G.F."/>
            <person name="Tagliazucchi S."/>
            <person name="Fabio A."/>
            <person name="Bettua C."/>
            <person name="Bertorelli R."/>
            <person name="Frascaro F."/>
            <person name="De Sanctis V."/>
            <person name="Pecorari M."/>
            <person name="Jousson O."/>
            <person name="Segata N."/>
            <person name="Cirillo D.M."/>
        </authorList>
    </citation>
    <scope>NUCLEOTIDE SEQUENCE [LARGE SCALE GENOMIC DNA]</scope>
    <source>
        <strain evidence="1 2">CIP1034565</strain>
    </source>
</reference>
<proteinExistence type="predicted"/>
<dbReference type="RefSeq" id="WP_090593021.1">
    <property type="nucleotide sequence ID" value="NZ_CP104302.1"/>
</dbReference>
<gene>
    <name evidence="1" type="ORF">CQY22_005120</name>
</gene>
<evidence type="ECO:0000313" key="2">
    <source>
        <dbReference type="Proteomes" id="UP000230551"/>
    </source>
</evidence>
<dbReference type="AlphaFoldDB" id="A0A2G5PEZ1"/>
<dbReference type="STRING" id="85968.GCA_900073015_03560"/>
<sequence>MARRRPGRGPELTEAGSTRVFWIGLGCWAAGFCWHWSRQSVWFLAHRPLFELARATDPGSSYYGAELPWGLPFLSSTGQASGSPEGADKYGMICSAPTDLGRGWWMCGLAGSGL</sequence>
<dbReference type="OrthoDB" id="4640062at2"/>
<accession>A0A2G5PEZ1</accession>
<keyword evidence="2" id="KW-1185">Reference proteome</keyword>
<dbReference type="Proteomes" id="UP000230551">
    <property type="component" value="Unassembled WGS sequence"/>
</dbReference>
<comment type="caution">
    <text evidence="1">The sequence shown here is derived from an EMBL/GenBank/DDBJ whole genome shotgun (WGS) entry which is preliminary data.</text>
</comment>
<protein>
    <submittedName>
        <fullName evidence="1">Uncharacterized protein</fullName>
    </submittedName>
</protein>
<dbReference type="EMBL" id="PDCN02000004">
    <property type="protein sequence ID" value="PIB76504.1"/>
    <property type="molecule type" value="Genomic_DNA"/>
</dbReference>
<organism evidence="1 2">
    <name type="scientific">Mycolicibacterium brumae</name>
    <dbReference type="NCBI Taxonomy" id="85968"/>
    <lineage>
        <taxon>Bacteria</taxon>
        <taxon>Bacillati</taxon>
        <taxon>Actinomycetota</taxon>
        <taxon>Actinomycetes</taxon>
        <taxon>Mycobacteriales</taxon>
        <taxon>Mycobacteriaceae</taxon>
        <taxon>Mycolicibacterium</taxon>
    </lineage>
</organism>
<name>A0A2G5PEZ1_9MYCO</name>
<evidence type="ECO:0000313" key="1">
    <source>
        <dbReference type="EMBL" id="PIB76504.1"/>
    </source>
</evidence>